<dbReference type="InterPro" id="IPR043472">
    <property type="entry name" value="Macro_dom-like"/>
</dbReference>
<dbReference type="SMART" id="SM00506">
    <property type="entry name" value="A1pp"/>
    <property type="match status" value="1"/>
</dbReference>
<dbReference type="SUPFAM" id="SSF52949">
    <property type="entry name" value="Macro domain-like"/>
    <property type="match status" value="1"/>
</dbReference>
<dbReference type="SUPFAM" id="SSF52087">
    <property type="entry name" value="CRAL/TRIO domain"/>
    <property type="match status" value="1"/>
</dbReference>
<gene>
    <name evidence="3" type="ordered locus">LOC_Os03g05660</name>
</gene>
<dbReference type="PROSITE" id="PS51154">
    <property type="entry name" value="MACRO"/>
    <property type="match status" value="1"/>
</dbReference>
<sequence>MQQRSPTAASASASASSVAAAAGVGGVEPAVTLDQVPRWSDADQRLSPSSSPTAAGSDETPASSFLSFADPLIGDGAAAGAGGRGASRFPVDHEINSKICLWRGHPWNLEVDAVVNSTNENLDEAHSSPGLHAAAGPGLAEECTTLGGCRTGMAKMTNAYDLPARKVIHTVGPKYAVKYHTAAENALSHCYRSCLELLIENGLERLLPLYFPRDKKEEEIASLKLPADVGDENGETIIDERKIRIKPLPAGSAINKSAAPAPVDIPLSDSGLTRSSYRGGVDSEGRPVMVVVGAHFLLRCLDLERFILYVVKLILTGLNLPSLQEFEPLIQKPYSIVYFHSAASLQVRPDLGFMKRLQQILGRKHQRNLHVGISYDHTAIYVLHPTLGLRTAILALQLFVDGEVWKKVIYVDRLVQLFRYVPREQLTIPDFVFQHDLEVNGGKGIIIDPRTKHVYQRPSG</sequence>
<proteinExistence type="predicted"/>
<dbReference type="PANTHER" id="PTHR11106">
    <property type="entry name" value="GANGLIOSIDE INDUCED DIFFERENTIATION ASSOCIATED PROTEIN 2-RELATED"/>
    <property type="match status" value="1"/>
</dbReference>
<dbReference type="InterPro" id="IPR001251">
    <property type="entry name" value="CRAL-TRIO_dom"/>
</dbReference>
<evidence type="ECO:0000256" key="1">
    <source>
        <dbReference type="SAM" id="MobiDB-lite"/>
    </source>
</evidence>
<dbReference type="EMBL" id="DP000009">
    <property type="protein sequence ID" value="ABF94010.1"/>
    <property type="molecule type" value="Genomic_DNA"/>
</dbReference>
<dbReference type="InterPro" id="IPR036865">
    <property type="entry name" value="CRAL-TRIO_dom_sf"/>
</dbReference>
<evidence type="ECO:0000313" key="3">
    <source>
        <dbReference type="EMBL" id="ABF94010.1"/>
    </source>
</evidence>
<dbReference type="PANTHER" id="PTHR11106:SF72">
    <property type="entry name" value="GANGLIOSIDE-INDUCED DIFFERENTIATION-ASSOCIATED PROTEIN 2"/>
    <property type="match status" value="1"/>
</dbReference>
<organism evidence="3">
    <name type="scientific">Oryza sativa subsp. japonica</name>
    <name type="common">Rice</name>
    <dbReference type="NCBI Taxonomy" id="39947"/>
    <lineage>
        <taxon>Eukaryota</taxon>
        <taxon>Viridiplantae</taxon>
        <taxon>Streptophyta</taxon>
        <taxon>Embryophyta</taxon>
        <taxon>Tracheophyta</taxon>
        <taxon>Spermatophyta</taxon>
        <taxon>Magnoliopsida</taxon>
        <taxon>Liliopsida</taxon>
        <taxon>Poales</taxon>
        <taxon>Poaceae</taxon>
        <taxon>BOP clade</taxon>
        <taxon>Oryzoideae</taxon>
        <taxon>Oryzeae</taxon>
        <taxon>Oryzinae</taxon>
        <taxon>Oryza</taxon>
        <taxon>Oryza sativa</taxon>
    </lineage>
</organism>
<reference evidence="3" key="1">
    <citation type="journal article" date="2005" name="Genome Res.">
        <title>Sequence, annotation, and analysis of synteny between rice chromosome 3 and diverged grass species.</title>
        <authorList>
            <consortium name="Rice Chromosome 3 Sequencing Consortium"/>
            <person name="Buell C.R."/>
            <person name="Yuan Q."/>
            <person name="Ouyang S."/>
            <person name="Liu J."/>
            <person name="Zhu W."/>
            <person name="Wang A."/>
            <person name="Maiti R."/>
            <person name="Haas B."/>
            <person name="Wortman J."/>
            <person name="Pertea M."/>
            <person name="Jones K.M."/>
            <person name="Kim M."/>
            <person name="Overton L."/>
            <person name="Tsitrin T."/>
            <person name="Fadrosh D."/>
            <person name="Bera J."/>
            <person name="Weaver B."/>
            <person name="Jin S."/>
            <person name="Johri S."/>
            <person name="Reardon M."/>
            <person name="Webb K."/>
            <person name="Hill J."/>
            <person name="Moffat K."/>
            <person name="Tallon L."/>
            <person name="Van Aken S."/>
            <person name="Lewis M."/>
            <person name="Utterback T."/>
            <person name="Feldblyum T."/>
            <person name="Zismann V."/>
            <person name="Iobst S."/>
            <person name="Hsiao J."/>
            <person name="de Vazeille A.R."/>
            <person name="Salzberg S.L."/>
            <person name="White O."/>
            <person name="Fraser C."/>
            <person name="Yu Y."/>
            <person name="Kim H."/>
            <person name="Rambo T."/>
            <person name="Currie J."/>
            <person name="Collura K."/>
            <person name="Kernodle-Thompson S."/>
            <person name="Wei F."/>
            <person name="Kudrna K."/>
            <person name="Ammiraju J.S."/>
            <person name="Luo M."/>
            <person name="Goicoechea J.L."/>
            <person name="Wing R.A."/>
            <person name="Henry D."/>
            <person name="Oates R."/>
            <person name="Palmer M."/>
            <person name="Pries G."/>
            <person name="Saski C."/>
            <person name="Simmons J."/>
            <person name="Soderlund C."/>
            <person name="Nelson W."/>
            <person name="de la Bastide M."/>
            <person name="Spiegel L."/>
            <person name="Nascimento L."/>
            <person name="Huang E."/>
            <person name="Preston R."/>
            <person name="Zutavern T."/>
            <person name="Palmer L."/>
            <person name="O'Shaughnessy A."/>
            <person name="Dike S."/>
            <person name="McCombie W.R."/>
            <person name="Minx P."/>
            <person name="Cordum H."/>
            <person name="Wilson R."/>
            <person name="Jin W."/>
            <person name="Lee H.R."/>
            <person name="Jiang J."/>
            <person name="Jackson S."/>
        </authorList>
    </citation>
    <scope>NUCLEOTIDE SEQUENCE [LARGE SCALE GENOMIC DNA]</scope>
</reference>
<feature type="region of interest" description="Disordered" evidence="1">
    <location>
        <begin position="32"/>
        <end position="61"/>
    </location>
</feature>
<feature type="domain" description="Macro" evidence="2">
    <location>
        <begin position="86"/>
        <end position="276"/>
    </location>
</feature>
<name>Q10RP7_ORYSJ</name>
<dbReference type="Gene3D" id="3.40.220.10">
    <property type="entry name" value="Leucine Aminopeptidase, subunit E, domain 1"/>
    <property type="match status" value="1"/>
</dbReference>
<reference evidence="3" key="2">
    <citation type="submission" date="2006-06" db="EMBL/GenBank/DDBJ databases">
        <authorList>
            <person name="Buell R."/>
            <person name="Wing R.A."/>
            <person name="McCombie W.A."/>
            <person name="Ouyang S."/>
        </authorList>
    </citation>
    <scope>NUCLEOTIDE SEQUENCE</scope>
</reference>
<dbReference type="Pfam" id="PF13716">
    <property type="entry name" value="CRAL_TRIO_2"/>
    <property type="match status" value="1"/>
</dbReference>
<dbReference type="InterPro" id="IPR002589">
    <property type="entry name" value="Macro_dom"/>
</dbReference>
<dbReference type="Pfam" id="PF01661">
    <property type="entry name" value="Macro"/>
    <property type="match status" value="1"/>
</dbReference>
<dbReference type="CDD" id="cd00170">
    <property type="entry name" value="SEC14"/>
    <property type="match status" value="1"/>
</dbReference>
<evidence type="ECO:0000259" key="2">
    <source>
        <dbReference type="PROSITE" id="PS51154"/>
    </source>
</evidence>
<accession>Q10RP7</accession>
<dbReference type="Gene3D" id="3.40.525.10">
    <property type="entry name" value="CRAL-TRIO lipid binding domain"/>
    <property type="match status" value="1"/>
</dbReference>
<feature type="compositionally biased region" description="Polar residues" evidence="1">
    <location>
        <begin position="46"/>
        <end position="61"/>
    </location>
</feature>
<dbReference type="AlphaFoldDB" id="Q10RP7"/>
<protein>
    <submittedName>
        <fullName evidence="3">Appr-1-p processing enzyme family protein, expressed</fullName>
    </submittedName>
</protein>